<evidence type="ECO:0000256" key="8">
    <source>
        <dbReference type="ARBA" id="ARBA00023242"/>
    </source>
</evidence>
<keyword evidence="5" id="KW-0653">Protein transport</keyword>
<dbReference type="PANTHER" id="PTHR12960">
    <property type="entry name" value="GLE-1-RELATED"/>
    <property type="match status" value="1"/>
</dbReference>
<keyword evidence="3" id="KW-0813">Transport</keyword>
<organism evidence="14 15">
    <name type="scientific">Cryptolaemus montrouzieri</name>
    <dbReference type="NCBI Taxonomy" id="559131"/>
    <lineage>
        <taxon>Eukaryota</taxon>
        <taxon>Metazoa</taxon>
        <taxon>Ecdysozoa</taxon>
        <taxon>Arthropoda</taxon>
        <taxon>Hexapoda</taxon>
        <taxon>Insecta</taxon>
        <taxon>Pterygota</taxon>
        <taxon>Neoptera</taxon>
        <taxon>Endopterygota</taxon>
        <taxon>Coleoptera</taxon>
        <taxon>Polyphaga</taxon>
        <taxon>Cucujiformia</taxon>
        <taxon>Coccinelloidea</taxon>
        <taxon>Coccinellidae</taxon>
        <taxon>Scymninae</taxon>
        <taxon>Scymnini</taxon>
        <taxon>Cryptolaemus</taxon>
    </lineage>
</organism>
<comment type="similarity">
    <text evidence="2">Belongs to the GLE1 family.</text>
</comment>
<dbReference type="InterPro" id="IPR038506">
    <property type="entry name" value="GLE1-like_sf"/>
</dbReference>
<feature type="coiled-coil region" evidence="13">
    <location>
        <begin position="98"/>
        <end position="143"/>
    </location>
</feature>
<keyword evidence="8" id="KW-0539">Nucleus</keyword>
<dbReference type="PANTHER" id="PTHR12960:SF0">
    <property type="entry name" value="MRNA EXPORT FACTOR GLE1"/>
    <property type="match status" value="1"/>
</dbReference>
<gene>
    <name evidence="14" type="ORF">HHI36_023015</name>
</gene>
<keyword evidence="6" id="KW-0811">Translocation</keyword>
<evidence type="ECO:0000256" key="11">
    <source>
        <dbReference type="ARBA" id="ARBA00029983"/>
    </source>
</evidence>
<evidence type="ECO:0000256" key="12">
    <source>
        <dbReference type="ARBA" id="ARBA00030897"/>
    </source>
</evidence>
<dbReference type="GO" id="GO:0015031">
    <property type="term" value="P:protein transport"/>
    <property type="evidence" value="ECO:0007669"/>
    <property type="project" value="UniProtKB-KW"/>
</dbReference>
<evidence type="ECO:0000313" key="15">
    <source>
        <dbReference type="Proteomes" id="UP001516400"/>
    </source>
</evidence>
<evidence type="ECO:0000256" key="1">
    <source>
        <dbReference type="ARBA" id="ARBA00004567"/>
    </source>
</evidence>
<accession>A0ABD2PFR9</accession>
<evidence type="ECO:0000313" key="14">
    <source>
        <dbReference type="EMBL" id="KAL3289602.1"/>
    </source>
</evidence>
<evidence type="ECO:0000256" key="2">
    <source>
        <dbReference type="ARBA" id="ARBA00011056"/>
    </source>
</evidence>
<dbReference type="Pfam" id="PF07817">
    <property type="entry name" value="GLE1"/>
    <property type="match status" value="1"/>
</dbReference>
<dbReference type="InterPro" id="IPR012476">
    <property type="entry name" value="GLE1"/>
</dbReference>
<evidence type="ECO:0000256" key="7">
    <source>
        <dbReference type="ARBA" id="ARBA00023132"/>
    </source>
</evidence>
<dbReference type="Proteomes" id="UP001516400">
    <property type="component" value="Unassembled WGS sequence"/>
</dbReference>
<evidence type="ECO:0000256" key="10">
    <source>
        <dbReference type="ARBA" id="ARBA00026227"/>
    </source>
</evidence>
<dbReference type="Gene3D" id="1.25.40.510">
    <property type="entry name" value="GLE1-like"/>
    <property type="match status" value="1"/>
</dbReference>
<evidence type="ECO:0000256" key="13">
    <source>
        <dbReference type="SAM" id="Coils"/>
    </source>
</evidence>
<evidence type="ECO:0000256" key="9">
    <source>
        <dbReference type="ARBA" id="ARBA00024680"/>
    </source>
</evidence>
<dbReference type="EMBL" id="JABFTP020000186">
    <property type="protein sequence ID" value="KAL3289602.1"/>
    <property type="molecule type" value="Genomic_DNA"/>
</dbReference>
<comment type="function">
    <text evidence="9">Required for the export of mRNAs containing poly(A) tails from the nucleus into the cytoplasm. May be involved in the terminal step of the mRNA transport through the nuclear pore complex (NPC).</text>
</comment>
<keyword evidence="7" id="KW-0906">Nuclear pore complex</keyword>
<evidence type="ECO:0000256" key="3">
    <source>
        <dbReference type="ARBA" id="ARBA00022448"/>
    </source>
</evidence>
<dbReference type="GO" id="GO:0005643">
    <property type="term" value="C:nuclear pore"/>
    <property type="evidence" value="ECO:0007669"/>
    <property type="project" value="UniProtKB-SubCell"/>
</dbReference>
<protein>
    <recommendedName>
        <fullName evidence="10">mRNA export factor GLE1</fullName>
    </recommendedName>
    <alternativeName>
        <fullName evidence="12">GLE1 RNA export mediator</fullName>
    </alternativeName>
    <alternativeName>
        <fullName evidence="11">Nucleoporin GLE1</fullName>
    </alternativeName>
</protein>
<keyword evidence="13" id="KW-0175">Coiled coil</keyword>
<reference evidence="14 15" key="1">
    <citation type="journal article" date="2021" name="BMC Biol.">
        <title>Horizontally acquired antibacterial genes associated with adaptive radiation of ladybird beetles.</title>
        <authorList>
            <person name="Li H.S."/>
            <person name="Tang X.F."/>
            <person name="Huang Y.H."/>
            <person name="Xu Z.Y."/>
            <person name="Chen M.L."/>
            <person name="Du X.Y."/>
            <person name="Qiu B.Y."/>
            <person name="Chen P.T."/>
            <person name="Zhang W."/>
            <person name="Slipinski A."/>
            <person name="Escalona H.E."/>
            <person name="Waterhouse R.M."/>
            <person name="Zwick A."/>
            <person name="Pang H."/>
        </authorList>
    </citation>
    <scope>NUCLEOTIDE SEQUENCE [LARGE SCALE GENOMIC DNA]</scope>
    <source>
        <strain evidence="14">SYSU2018</strain>
    </source>
</reference>
<keyword evidence="4" id="KW-0509">mRNA transport</keyword>
<evidence type="ECO:0000256" key="6">
    <source>
        <dbReference type="ARBA" id="ARBA00023010"/>
    </source>
</evidence>
<proteinExistence type="inferred from homology"/>
<comment type="subcellular location">
    <subcellularLocation>
        <location evidence="1">Nucleus</location>
        <location evidence="1">Nuclear pore complex</location>
    </subcellularLocation>
</comment>
<evidence type="ECO:0000256" key="4">
    <source>
        <dbReference type="ARBA" id="ARBA00022816"/>
    </source>
</evidence>
<sequence>MDDLLASFDCLKISAFSQVKLIEDEEHNVAINSNSCVKKPIKIQRSIDISTEKNLPYHQEMLEQVPRATQNCLKKSQSLTAERNTRKQHWLLQQQRFVESMESQMKEIKQALRKYVEKKSEHLKKENLENKKYEKEVLNKRSTYNSVFNNYSQKNKIQEAKEHILSIPFDSSECQINKLISQPGISFYLEEYISESNFNWYSKLISFHDEYNDSLKELLDDTRLKQFRFDCMKAVNLSVNAISAVSSSHLSDKYNKLSDMIHGQNVMFGDFQINASEHRKGLEFCINLIAKKFVLQGDIMISSHLEAAFSYATIILSLWNESSDFGELLLVYFFKECPYLIPFYMPRTIDQSDEDYYMSIGYRYSGGDREKQDHFLKRMTGIMRLYFAILISFPKSNQKINPLCINIAWTWFTSVLKLKPRKDITATMLHTFLEIVGFAMQNSYKNQFEKIVSLLVNQYIPTLKEVDSGGPVTRLENFIHQLMDSSYQFKAPSGILPRNFW</sequence>
<keyword evidence="15" id="KW-1185">Reference proteome</keyword>
<name>A0ABD2PFR9_9CUCU</name>
<comment type="caution">
    <text evidence="14">The sequence shown here is derived from an EMBL/GenBank/DDBJ whole genome shotgun (WGS) entry which is preliminary data.</text>
</comment>
<evidence type="ECO:0000256" key="5">
    <source>
        <dbReference type="ARBA" id="ARBA00022927"/>
    </source>
</evidence>
<dbReference type="AlphaFoldDB" id="A0ABD2PFR9"/>
<dbReference type="GO" id="GO:0051028">
    <property type="term" value="P:mRNA transport"/>
    <property type="evidence" value="ECO:0007669"/>
    <property type="project" value="UniProtKB-KW"/>
</dbReference>